<keyword evidence="2" id="KW-1185">Reference proteome</keyword>
<name>A0ABV4QN69_9ACTN</name>
<evidence type="ECO:0000313" key="2">
    <source>
        <dbReference type="Proteomes" id="UP001569963"/>
    </source>
</evidence>
<dbReference type="Proteomes" id="UP001569963">
    <property type="component" value="Unassembled WGS sequence"/>
</dbReference>
<organism evidence="1 2">
    <name type="scientific">Actinomadura monticuli</name>
    <dbReference type="NCBI Taxonomy" id="3097367"/>
    <lineage>
        <taxon>Bacteria</taxon>
        <taxon>Bacillati</taxon>
        <taxon>Actinomycetota</taxon>
        <taxon>Actinomycetes</taxon>
        <taxon>Streptosporangiales</taxon>
        <taxon>Thermomonosporaceae</taxon>
        <taxon>Actinomadura</taxon>
    </lineage>
</organism>
<dbReference type="SUPFAM" id="SSF56349">
    <property type="entry name" value="DNA breaking-rejoining enzymes"/>
    <property type="match status" value="1"/>
</dbReference>
<dbReference type="RefSeq" id="WP_371955151.1">
    <property type="nucleotide sequence ID" value="NZ_JAXCEI010000037.1"/>
</dbReference>
<protein>
    <recommendedName>
        <fullName evidence="3">Recombinase XerD</fullName>
    </recommendedName>
</protein>
<comment type="caution">
    <text evidence="1">The sequence shown here is derived from an EMBL/GenBank/DDBJ whole genome shotgun (WGS) entry which is preliminary data.</text>
</comment>
<proteinExistence type="predicted"/>
<dbReference type="InterPro" id="IPR011010">
    <property type="entry name" value="DNA_brk_join_enz"/>
</dbReference>
<sequence>MRRRGRCADCGRDGLAISGSRPDGAGVCGACYRAYRPKTYCQECGELRFPAVKAGGRSGSARTLCSRCYRAEQPKRRCDGCGQLRKINSGRVGHQGPSLCSTCYVRRQTPVSCDECGRLAPPAVVPGGRTATTQVLCARCYEQPKRPCEVCGRTRRVAVKATADTSDLCFTCHQAAEVTCTICQRFAPGRLSGVNDAPACFACILADRLTILLTGPDGQILPALLPLREAILATGNPQATLSNLHRSGRRASHVLADLAAGRLPVTHDALDSRGTSRSIDYLRVLLVASGALPARDEHLFRLETFARTVTAAAHPDDQTLIALFTRTHLLRRLHRRLDGASLQPGAAYRARAELAATGRFLTHLRDRGRTPATCRQTDIDAWLVDTRRANNTRAFWSWATRTRHLPPLDIPTQITADPSRFTPDDHRWALARRILHDAAIPTADRVAALLVLLFAQHLSGIARLTTSDLHHTPGGTTELALGPTRVVLPEPLADLINQLPTPRADRTAHHLHDDTWLFPGRHPGKPLHPTSLARRLTALGIDARPDRNAALLDYARQLPPPVIGRLLGLAPGTVDRWATIAGGKWARYQPARC</sequence>
<reference evidence="1 2" key="1">
    <citation type="submission" date="2023-11" db="EMBL/GenBank/DDBJ databases">
        <title>Actinomadura monticuli sp. nov., isolated from volcanic ash.</title>
        <authorList>
            <person name="Lee S.D."/>
            <person name="Yang H."/>
            <person name="Kim I.S."/>
        </authorList>
    </citation>
    <scope>NUCLEOTIDE SEQUENCE [LARGE SCALE GENOMIC DNA]</scope>
    <source>
        <strain evidence="1 2">DLS-62</strain>
    </source>
</reference>
<evidence type="ECO:0000313" key="1">
    <source>
        <dbReference type="EMBL" id="MFA1544619.1"/>
    </source>
</evidence>
<dbReference type="EMBL" id="JAXCEI010000037">
    <property type="protein sequence ID" value="MFA1544619.1"/>
    <property type="molecule type" value="Genomic_DNA"/>
</dbReference>
<evidence type="ECO:0008006" key="3">
    <source>
        <dbReference type="Google" id="ProtNLM"/>
    </source>
</evidence>
<accession>A0ABV4QN69</accession>
<gene>
    <name evidence="1" type="ORF">SM611_37335</name>
</gene>